<evidence type="ECO:0000313" key="10">
    <source>
        <dbReference type="Proteomes" id="UP000245081"/>
    </source>
</evidence>
<dbReference type="Proteomes" id="UP000245081">
    <property type="component" value="Unassembled WGS sequence"/>
</dbReference>
<dbReference type="GO" id="GO:0004497">
    <property type="term" value="F:monooxygenase activity"/>
    <property type="evidence" value="ECO:0007669"/>
    <property type="project" value="UniProtKB-KW"/>
</dbReference>
<dbReference type="AlphaFoldDB" id="A0A2R5FBK8"/>
<evidence type="ECO:0000256" key="6">
    <source>
        <dbReference type="ARBA" id="ARBA00023002"/>
    </source>
</evidence>
<accession>A0A2R5FBK8</accession>
<dbReference type="FunFam" id="3.50.50.60:FF:000021">
    <property type="entry name" value="Ubiquinone biosynthesis monooxygenase COQ6"/>
    <property type="match status" value="1"/>
</dbReference>
<dbReference type="NCBIfam" id="NF005788">
    <property type="entry name" value="PRK07608.1-3"/>
    <property type="match status" value="1"/>
</dbReference>
<evidence type="ECO:0000256" key="5">
    <source>
        <dbReference type="ARBA" id="ARBA00022827"/>
    </source>
</evidence>
<evidence type="ECO:0000256" key="1">
    <source>
        <dbReference type="ARBA" id="ARBA00001974"/>
    </source>
</evidence>
<dbReference type="Gene3D" id="3.50.50.60">
    <property type="entry name" value="FAD/NAD(P)-binding domain"/>
    <property type="match status" value="2"/>
</dbReference>
<dbReference type="OrthoDB" id="9769565at2"/>
<keyword evidence="10" id="KW-1185">Reference proteome</keyword>
<evidence type="ECO:0000256" key="4">
    <source>
        <dbReference type="ARBA" id="ARBA00022630"/>
    </source>
</evidence>
<dbReference type="InterPro" id="IPR051205">
    <property type="entry name" value="UbiH/COQ6_monooxygenase"/>
</dbReference>
<dbReference type="UniPathway" id="UPA00232"/>
<evidence type="ECO:0000259" key="8">
    <source>
        <dbReference type="Pfam" id="PF01494"/>
    </source>
</evidence>
<comment type="caution">
    <text evidence="9">The sequence shown here is derived from an EMBL/GenBank/DDBJ whole genome shotgun (WGS) entry which is preliminary data.</text>
</comment>
<comment type="cofactor">
    <cofactor evidence="1">
        <name>FAD</name>
        <dbReference type="ChEBI" id="CHEBI:57692"/>
    </cofactor>
</comment>
<dbReference type="PANTHER" id="PTHR43876">
    <property type="entry name" value="UBIQUINONE BIOSYNTHESIS MONOOXYGENASE COQ6, MITOCHONDRIAL"/>
    <property type="match status" value="1"/>
</dbReference>
<comment type="similarity">
    <text evidence="3">Belongs to the UbiH/COQ6 family.</text>
</comment>
<dbReference type="InterPro" id="IPR036188">
    <property type="entry name" value="FAD/NAD-bd_sf"/>
</dbReference>
<dbReference type="GO" id="GO:0006744">
    <property type="term" value="P:ubiquinone biosynthetic process"/>
    <property type="evidence" value="ECO:0007669"/>
    <property type="project" value="UniProtKB-UniPathway"/>
</dbReference>
<keyword evidence="5" id="KW-0274">FAD</keyword>
<organism evidence="9 10">
    <name type="scientific">Novimethylophilus kurashikiensis</name>
    <dbReference type="NCBI Taxonomy" id="1825523"/>
    <lineage>
        <taxon>Bacteria</taxon>
        <taxon>Pseudomonadati</taxon>
        <taxon>Pseudomonadota</taxon>
        <taxon>Betaproteobacteria</taxon>
        <taxon>Nitrosomonadales</taxon>
        <taxon>Methylophilaceae</taxon>
        <taxon>Novimethylophilus</taxon>
    </lineage>
</organism>
<feature type="domain" description="FAD-binding" evidence="8">
    <location>
        <begin position="8"/>
        <end position="340"/>
    </location>
</feature>
<dbReference type="SUPFAM" id="SSF51905">
    <property type="entry name" value="FAD/NAD(P)-binding domain"/>
    <property type="match status" value="1"/>
</dbReference>
<evidence type="ECO:0000256" key="3">
    <source>
        <dbReference type="ARBA" id="ARBA00005349"/>
    </source>
</evidence>
<reference evidence="9 10" key="1">
    <citation type="journal article" date="2018" name="Environ. Microbiol.">
        <title>Isolation and genomic characterization of Novimethylophilus kurashikiensis gen. nov. sp. nov., a new lanthanide-dependent methylotrophic species of Methylophilaceae.</title>
        <authorList>
            <person name="Lv H."/>
            <person name="Sahin N."/>
            <person name="Tani A."/>
        </authorList>
    </citation>
    <scope>NUCLEOTIDE SEQUENCE [LARGE SCALE GENOMIC DNA]</scope>
    <source>
        <strain evidence="9 10">La2-4</strain>
    </source>
</reference>
<dbReference type="GO" id="GO:0016705">
    <property type="term" value="F:oxidoreductase activity, acting on paired donors, with incorporation or reduction of molecular oxygen"/>
    <property type="evidence" value="ECO:0007669"/>
    <property type="project" value="InterPro"/>
</dbReference>
<dbReference type="PRINTS" id="PR00420">
    <property type="entry name" value="RNGMNOXGNASE"/>
</dbReference>
<proteinExistence type="inferred from homology"/>
<sequence>MSGEAKNYDVIVVGGGLAGSALALSLGQGGLQVALVERTQPQPLPQDESWDPRIYAITPGNVDFLRRLGVWETMDTDRIAPIHAMAVWGDNGDAKLGFDPYDIGVPELGFIVESRLMQDAMHRALQEQSTVELVCPAQCAALTLTDSAAMLDLDDGRTLKAALAVGADGSGSWMRQQAGIQVNTMPYGQLGVVANFKTEKPHGNVARQWFLEDGILAWLPLPGDRISIVWSAFETRAQALLQLDQLAFCETVAAAGHHALGTLQLITPPAAFPLRLQRNEAMIGQRLALVGDAAHLVHPLSGQGANLGFRDVQALAEVLLQHGRRDLGDALLLRRFERSRQADILAMQAVTTGLQRLFNNDSPSLSWLRNTGLGLVDKITPLKRQLMAHAIA</sequence>
<keyword evidence="4" id="KW-0285">Flavoprotein</keyword>
<evidence type="ECO:0000256" key="2">
    <source>
        <dbReference type="ARBA" id="ARBA00004749"/>
    </source>
</evidence>
<dbReference type="Pfam" id="PF01494">
    <property type="entry name" value="FAD_binding_3"/>
    <property type="match status" value="1"/>
</dbReference>
<dbReference type="InterPro" id="IPR002938">
    <property type="entry name" value="FAD-bd"/>
</dbReference>
<dbReference type="NCBIfam" id="TIGR01988">
    <property type="entry name" value="Ubi-OHases"/>
    <property type="match status" value="1"/>
</dbReference>
<evidence type="ECO:0000256" key="7">
    <source>
        <dbReference type="ARBA" id="ARBA00023033"/>
    </source>
</evidence>
<dbReference type="RefSeq" id="WP_109016750.1">
    <property type="nucleotide sequence ID" value="NZ_BDOQ01000019.1"/>
</dbReference>
<comment type="pathway">
    <text evidence="2">Cofactor biosynthesis; ubiquinone biosynthesis.</text>
</comment>
<dbReference type="InterPro" id="IPR010971">
    <property type="entry name" value="UbiH/COQ6"/>
</dbReference>
<dbReference type="PANTHER" id="PTHR43876:SF7">
    <property type="entry name" value="UBIQUINONE BIOSYNTHESIS MONOOXYGENASE COQ6, MITOCHONDRIAL"/>
    <property type="match status" value="1"/>
</dbReference>
<dbReference type="GO" id="GO:0071949">
    <property type="term" value="F:FAD binding"/>
    <property type="evidence" value="ECO:0007669"/>
    <property type="project" value="InterPro"/>
</dbReference>
<protein>
    <recommendedName>
        <fullName evidence="8">FAD-binding domain-containing protein</fullName>
    </recommendedName>
</protein>
<name>A0A2R5FBK8_9PROT</name>
<dbReference type="GO" id="GO:0110142">
    <property type="term" value="C:ubiquinone biosynthesis complex"/>
    <property type="evidence" value="ECO:0007669"/>
    <property type="project" value="UniProtKB-ARBA"/>
</dbReference>
<dbReference type="EMBL" id="BDOQ01000019">
    <property type="protein sequence ID" value="GBG15606.1"/>
    <property type="molecule type" value="Genomic_DNA"/>
</dbReference>
<keyword evidence="7" id="KW-0503">Monooxygenase</keyword>
<keyword evidence="6" id="KW-0560">Oxidoreductase</keyword>
<gene>
    <name evidence="9" type="ORF">NMK_3217</name>
</gene>
<evidence type="ECO:0000313" key="9">
    <source>
        <dbReference type="EMBL" id="GBG15606.1"/>
    </source>
</evidence>